<accession>A0ABY4PCW9</accession>
<evidence type="ECO:0000256" key="1">
    <source>
        <dbReference type="SAM" id="MobiDB-lite"/>
    </source>
</evidence>
<gene>
    <name evidence="2" type="ORF">MOO47_06450</name>
</gene>
<dbReference type="EMBL" id="CP093365">
    <property type="protein sequence ID" value="UQS83409.1"/>
    <property type="molecule type" value="Genomic_DNA"/>
</dbReference>
<name>A0ABY4PCW9_9LACO</name>
<reference evidence="2 3" key="1">
    <citation type="journal article" date="2022" name="Int. J. Syst. Evol. Microbiol.">
        <title>Apilactobacillus apisilvae sp. nov., Nicolia spurrieriana gen. nov. sp. nov., Bombilactobacillus folatiphilus sp. nov. and Bombilactobacillus thymidiniphilus sp. nov., four new lactic acid bacterial isolates from stingless bees Tetragonula carbonaria and Austroplebeia australis.</title>
        <authorList>
            <person name="Oliphant S.A."/>
            <person name="Watson-Haigh N.S."/>
            <person name="Sumby K.M."/>
            <person name="Gardner J."/>
            <person name="Groom S."/>
            <person name="Jiranek V."/>
        </authorList>
    </citation>
    <scope>NUCLEOTIDE SEQUENCE [LARGE SCALE GENOMIC DNA]</scope>
    <source>
        <strain evidence="2 3">SG4_A1</strain>
    </source>
</reference>
<feature type="compositionally biased region" description="Low complexity" evidence="1">
    <location>
        <begin position="59"/>
        <end position="70"/>
    </location>
</feature>
<organism evidence="2 3">
    <name type="scientific">Bombilactobacillus thymidiniphilus</name>
    <dbReference type="NCBI Taxonomy" id="2923363"/>
    <lineage>
        <taxon>Bacteria</taxon>
        <taxon>Bacillati</taxon>
        <taxon>Bacillota</taxon>
        <taxon>Bacilli</taxon>
        <taxon>Lactobacillales</taxon>
        <taxon>Lactobacillaceae</taxon>
        <taxon>Bombilactobacillus</taxon>
    </lineage>
</organism>
<evidence type="ECO:0000313" key="2">
    <source>
        <dbReference type="EMBL" id="UQS83409.1"/>
    </source>
</evidence>
<protein>
    <submittedName>
        <fullName evidence="2">Uncharacterized protein</fullName>
    </submittedName>
</protein>
<sequence length="92" mass="10035">MKLSKNLVKMIALLEIATFVVGNTSVVKASSNSSHKQEQVSRHHLHSKKNNNDNLRKNSSSQTSKHSTASVTVVGEQNPGIDISPVLHFLGF</sequence>
<evidence type="ECO:0000313" key="3">
    <source>
        <dbReference type="Proteomes" id="UP000831947"/>
    </source>
</evidence>
<feature type="region of interest" description="Disordered" evidence="1">
    <location>
        <begin position="27"/>
        <end position="84"/>
    </location>
</feature>
<proteinExistence type="predicted"/>
<dbReference type="RefSeq" id="WP_249512635.1">
    <property type="nucleotide sequence ID" value="NZ_CP093365.1"/>
</dbReference>
<dbReference type="Proteomes" id="UP000831947">
    <property type="component" value="Chromosome"/>
</dbReference>
<keyword evidence="3" id="KW-1185">Reference proteome</keyword>